<protein>
    <submittedName>
        <fullName evidence="1">RCG63585</fullName>
    </submittedName>
</protein>
<dbReference type="Proteomes" id="UP000234681">
    <property type="component" value="Chromosome 2"/>
</dbReference>
<dbReference type="AlphaFoldDB" id="A6I528"/>
<organism evidence="1 2">
    <name type="scientific">Rattus norvegicus</name>
    <name type="common">Rat</name>
    <dbReference type="NCBI Taxonomy" id="10116"/>
    <lineage>
        <taxon>Eukaryota</taxon>
        <taxon>Metazoa</taxon>
        <taxon>Chordata</taxon>
        <taxon>Craniata</taxon>
        <taxon>Vertebrata</taxon>
        <taxon>Euteleostomi</taxon>
        <taxon>Mammalia</taxon>
        <taxon>Eutheria</taxon>
        <taxon>Euarchontoglires</taxon>
        <taxon>Glires</taxon>
        <taxon>Rodentia</taxon>
        <taxon>Myomorpha</taxon>
        <taxon>Muroidea</taxon>
        <taxon>Muridae</taxon>
        <taxon>Murinae</taxon>
        <taxon>Rattus</taxon>
    </lineage>
</organism>
<sequence length="36" mass="4103">MQTSRTNVSISLDPTRFPESHCLGFLPRLEENPQNS</sequence>
<gene>
    <name evidence="1" type="ORF">rCG_63585</name>
</gene>
<accession>A6I528</accession>
<name>A6I528_RAT</name>
<reference evidence="2" key="1">
    <citation type="submission" date="2005-09" db="EMBL/GenBank/DDBJ databases">
        <authorList>
            <person name="Mural R.J."/>
            <person name="Li P.W."/>
            <person name="Adams M.D."/>
            <person name="Amanatides P.G."/>
            <person name="Baden-Tillson H."/>
            <person name="Barnstead M."/>
            <person name="Chin S.H."/>
            <person name="Dew I."/>
            <person name="Evans C.A."/>
            <person name="Ferriera S."/>
            <person name="Flanigan M."/>
            <person name="Fosler C."/>
            <person name="Glodek A."/>
            <person name="Gu Z."/>
            <person name="Holt R.A."/>
            <person name="Jennings D."/>
            <person name="Kraft C.L."/>
            <person name="Lu F."/>
            <person name="Nguyen T."/>
            <person name="Nusskern D.R."/>
            <person name="Pfannkoch C.M."/>
            <person name="Sitter C."/>
            <person name="Sutton G.G."/>
            <person name="Venter J.C."/>
            <person name="Wang Z."/>
            <person name="Woodage T."/>
            <person name="Zheng X.H."/>
            <person name="Zhong F."/>
        </authorList>
    </citation>
    <scope>NUCLEOTIDE SEQUENCE [LARGE SCALE GENOMIC DNA]</scope>
    <source>
        <strain>BN</strain>
        <strain evidence="2">Sprague-Dawley</strain>
    </source>
</reference>
<evidence type="ECO:0000313" key="2">
    <source>
        <dbReference type="Proteomes" id="UP000234681"/>
    </source>
</evidence>
<proteinExistence type="predicted"/>
<dbReference type="EMBL" id="CH473955">
    <property type="protein sequence ID" value="EDM10136.1"/>
    <property type="molecule type" value="Genomic_DNA"/>
</dbReference>
<evidence type="ECO:0000313" key="1">
    <source>
        <dbReference type="EMBL" id="EDM10136.1"/>
    </source>
</evidence>